<evidence type="ECO:0000313" key="2">
    <source>
        <dbReference type="EMBL" id="GAK60960.1"/>
    </source>
</evidence>
<dbReference type="Proteomes" id="UP000030661">
    <property type="component" value="Unassembled WGS sequence"/>
</dbReference>
<evidence type="ECO:0000313" key="3">
    <source>
        <dbReference type="Proteomes" id="UP000030661"/>
    </source>
</evidence>
<organism evidence="2">
    <name type="scientific">Vecturithrix granuli</name>
    <dbReference type="NCBI Taxonomy" id="1499967"/>
    <lineage>
        <taxon>Bacteria</taxon>
        <taxon>Candidatus Moduliflexota</taxon>
        <taxon>Candidatus Vecturitrichia</taxon>
        <taxon>Candidatus Vecturitrichales</taxon>
        <taxon>Candidatus Vecturitrichaceae</taxon>
        <taxon>Candidatus Vecturithrix</taxon>
    </lineage>
</organism>
<evidence type="ECO:0000259" key="1">
    <source>
        <dbReference type="Pfam" id="PF14279"/>
    </source>
</evidence>
<dbReference type="Pfam" id="PF14279">
    <property type="entry name" value="HNH_5"/>
    <property type="match status" value="1"/>
</dbReference>
<dbReference type="InterPro" id="IPR029471">
    <property type="entry name" value="HNH_5"/>
</dbReference>
<accession>A0A081C8Q5</accession>
<protein>
    <recommendedName>
        <fullName evidence="1">HNH endonuclease 5 domain-containing protein</fullName>
    </recommendedName>
</protein>
<dbReference type="STRING" id="1499967.U27_00858"/>
<dbReference type="EMBL" id="DF820476">
    <property type="protein sequence ID" value="GAK60960.1"/>
    <property type="molecule type" value="Genomic_DNA"/>
</dbReference>
<feature type="domain" description="HNH endonuclease 5" evidence="1">
    <location>
        <begin position="7"/>
        <end position="39"/>
    </location>
</feature>
<dbReference type="AlphaFoldDB" id="A0A081C8Q5"/>
<keyword evidence="3" id="KW-1185">Reference proteome</keyword>
<proteinExistence type="predicted"/>
<dbReference type="HOGENOM" id="CLU_3058871_0_0_0"/>
<sequence>MSKIERCFGCTKEFTKENPSTLDHLIPQAIGGSLKCHFVRSVTRKKYTQSMLL</sequence>
<reference evidence="2" key="1">
    <citation type="journal article" date="2015" name="PeerJ">
        <title>First genomic representation of candidate bacterial phylum KSB3 points to enhanced environmental sensing as a trigger of wastewater bulking.</title>
        <authorList>
            <person name="Sekiguchi Y."/>
            <person name="Ohashi A."/>
            <person name="Parks D.H."/>
            <person name="Yamauchi T."/>
            <person name="Tyson G.W."/>
            <person name="Hugenholtz P."/>
        </authorList>
    </citation>
    <scope>NUCLEOTIDE SEQUENCE [LARGE SCALE GENOMIC DNA]</scope>
</reference>
<gene>
    <name evidence="2" type="ORF">U27_00858</name>
</gene>
<name>A0A081C8Q5_VECG1</name>